<evidence type="ECO:0000313" key="3">
    <source>
        <dbReference type="Proteomes" id="UP000838756"/>
    </source>
</evidence>
<name>A0A8S4S068_9NEOP</name>
<accession>A0A8S4S068</accession>
<organism evidence="2 3">
    <name type="scientific">Pararge aegeria aegeria</name>
    <dbReference type="NCBI Taxonomy" id="348720"/>
    <lineage>
        <taxon>Eukaryota</taxon>
        <taxon>Metazoa</taxon>
        <taxon>Ecdysozoa</taxon>
        <taxon>Arthropoda</taxon>
        <taxon>Hexapoda</taxon>
        <taxon>Insecta</taxon>
        <taxon>Pterygota</taxon>
        <taxon>Neoptera</taxon>
        <taxon>Endopterygota</taxon>
        <taxon>Lepidoptera</taxon>
        <taxon>Glossata</taxon>
        <taxon>Ditrysia</taxon>
        <taxon>Papilionoidea</taxon>
        <taxon>Nymphalidae</taxon>
        <taxon>Satyrinae</taxon>
        <taxon>Satyrini</taxon>
        <taxon>Parargina</taxon>
        <taxon>Pararge</taxon>
    </lineage>
</organism>
<protein>
    <submittedName>
        <fullName evidence="2">Jg1341 protein</fullName>
    </submittedName>
</protein>
<dbReference type="EMBL" id="CAKXAJ010025840">
    <property type="protein sequence ID" value="CAH2244686.1"/>
    <property type="molecule type" value="Genomic_DNA"/>
</dbReference>
<dbReference type="OrthoDB" id="6497308at2759"/>
<gene>
    <name evidence="2" type="primary">jg1341</name>
    <name evidence="2" type="ORF">PAEG_LOCUS20601</name>
</gene>
<evidence type="ECO:0000256" key="1">
    <source>
        <dbReference type="SAM" id="MobiDB-lite"/>
    </source>
</evidence>
<sequence>MLRCRSETCVEGPEDLFGVEYKVARCAVLAKVTHGSYCRQVQKAVVENTMVPCINAKPYQYTEQLMTLPDLASHFFPRVPLGTCRAMLDALGLTLYKPNTTQLQVLRMCGKCKSAAAGENGMALVQIRDVIQHMPQFKYMMRSGLADEAPHQAHQSPRPAHAPPSSHAKRARAN</sequence>
<evidence type="ECO:0000313" key="2">
    <source>
        <dbReference type="EMBL" id="CAH2244686.1"/>
    </source>
</evidence>
<feature type="compositionally biased region" description="Low complexity" evidence="1">
    <location>
        <begin position="152"/>
        <end position="166"/>
    </location>
</feature>
<comment type="caution">
    <text evidence="2">The sequence shown here is derived from an EMBL/GenBank/DDBJ whole genome shotgun (WGS) entry which is preliminary data.</text>
</comment>
<proteinExistence type="predicted"/>
<dbReference type="Proteomes" id="UP000838756">
    <property type="component" value="Unassembled WGS sequence"/>
</dbReference>
<feature type="region of interest" description="Disordered" evidence="1">
    <location>
        <begin position="147"/>
        <end position="174"/>
    </location>
</feature>
<reference evidence="2" key="1">
    <citation type="submission" date="2022-03" db="EMBL/GenBank/DDBJ databases">
        <authorList>
            <person name="Lindestad O."/>
        </authorList>
    </citation>
    <scope>NUCLEOTIDE SEQUENCE</scope>
</reference>
<keyword evidence="3" id="KW-1185">Reference proteome</keyword>
<dbReference type="AlphaFoldDB" id="A0A8S4S068"/>